<proteinExistence type="predicted"/>
<dbReference type="RefSeq" id="XP_045272143.1">
    <property type="nucleotide sequence ID" value="XM_045416404.1"/>
</dbReference>
<evidence type="ECO:0000313" key="2">
    <source>
        <dbReference type="EMBL" id="EEQ84092.1"/>
    </source>
</evidence>
<keyword evidence="3" id="KW-1185">Reference proteome</keyword>
<organism evidence="2 3">
    <name type="scientific">Ajellomyces dermatitidis (strain ER-3 / ATCC MYA-2586)</name>
    <name type="common">Blastomyces dermatitidis</name>
    <dbReference type="NCBI Taxonomy" id="559297"/>
    <lineage>
        <taxon>Eukaryota</taxon>
        <taxon>Fungi</taxon>
        <taxon>Dikarya</taxon>
        <taxon>Ascomycota</taxon>
        <taxon>Pezizomycotina</taxon>
        <taxon>Eurotiomycetes</taxon>
        <taxon>Eurotiomycetidae</taxon>
        <taxon>Onygenales</taxon>
        <taxon>Ajellomycetaceae</taxon>
        <taxon>Blastomyces</taxon>
    </lineage>
</organism>
<dbReference type="GeneID" id="69023582"/>
<reference evidence="3" key="1">
    <citation type="journal article" date="2015" name="PLoS Genet.">
        <title>The dynamic genome and transcriptome of the human fungal pathogen Blastomyces and close relative Emmonsia.</title>
        <authorList>
            <person name="Munoz J.F."/>
            <person name="Gauthier G.M."/>
            <person name="Desjardins C.A."/>
            <person name="Gallo J.E."/>
            <person name="Holder J."/>
            <person name="Sullivan T.D."/>
            <person name="Marty A.J."/>
            <person name="Carmen J.C."/>
            <person name="Chen Z."/>
            <person name="Ding L."/>
            <person name="Gujja S."/>
            <person name="Magrini V."/>
            <person name="Misas E."/>
            <person name="Mitreva M."/>
            <person name="Priest M."/>
            <person name="Saif S."/>
            <person name="Whiston E.A."/>
            <person name="Young S."/>
            <person name="Zeng Q."/>
            <person name="Goldman W.E."/>
            <person name="Mardis E.R."/>
            <person name="Taylor J.W."/>
            <person name="McEwen J.G."/>
            <person name="Clay O.K."/>
            <person name="Klein B.S."/>
            <person name="Cuomo C.A."/>
        </authorList>
    </citation>
    <scope>NUCLEOTIDE SEQUENCE [LARGE SCALE GENOMIC DNA]</scope>
    <source>
        <strain evidence="3">ER-3 / ATCC MYA-2586</strain>
    </source>
</reference>
<name>A0ABP2EMI7_AJEDR</name>
<gene>
    <name evidence="2" type="ORF">BDCG_00897</name>
</gene>
<dbReference type="Proteomes" id="UP000002039">
    <property type="component" value="Unassembled WGS sequence"/>
</dbReference>
<feature type="region of interest" description="Disordered" evidence="1">
    <location>
        <begin position="83"/>
        <end position="106"/>
    </location>
</feature>
<accession>A0ABP2EMI7</accession>
<dbReference type="EMBL" id="EQ999973">
    <property type="protein sequence ID" value="EEQ84092.1"/>
    <property type="molecule type" value="Genomic_DNA"/>
</dbReference>
<protein>
    <submittedName>
        <fullName evidence="2">Uncharacterized protein</fullName>
    </submittedName>
</protein>
<evidence type="ECO:0000256" key="1">
    <source>
        <dbReference type="SAM" id="MobiDB-lite"/>
    </source>
</evidence>
<sequence>MVAINRQAANKRNDVVLVANRVCSFNENHMTWKLRRKARKDNARSAGKRIGGLCKIDEAAGELKLHLTNSSAKRRDVWSKQGNIGGWVGDDEDDDDSSQFGSRSVPDPAPALTVLLLPGGYPGVALRVCGPNMVRPLHSDEWVRACQIHSRATQGPGRRTNPWLESRQVHAKWIGQYHDEQWSMPSADGTQLAGGMQPLSWLNGDPQWLPCPNSAPAHGLVPSGVSHDLLPAYQRRRSHSHFLSLSPLFLTLLRADRFSPAHWFQFVESCAKSRFENAFFLSSFSPSGVGWSED</sequence>
<evidence type="ECO:0000313" key="3">
    <source>
        <dbReference type="Proteomes" id="UP000002039"/>
    </source>
</evidence>